<comment type="caution">
    <text evidence="1">The sequence shown here is derived from an EMBL/GenBank/DDBJ whole genome shotgun (WGS) entry which is preliminary data.</text>
</comment>
<sequence>MIIARARDITAATRPESARHLWNPRGHADSSWSRVRVTCRS</sequence>
<evidence type="ECO:0000313" key="1">
    <source>
        <dbReference type="EMBL" id="MBB4940539.1"/>
    </source>
</evidence>
<dbReference type="SUPFAM" id="SSF81296">
    <property type="entry name" value="E set domains"/>
    <property type="match status" value="1"/>
</dbReference>
<dbReference type="EMBL" id="JACHJU010000002">
    <property type="protein sequence ID" value="MBB4940539.1"/>
    <property type="molecule type" value="Genomic_DNA"/>
</dbReference>
<dbReference type="Proteomes" id="UP000534286">
    <property type="component" value="Unassembled WGS sequence"/>
</dbReference>
<reference evidence="1 2" key="1">
    <citation type="submission" date="2020-08" db="EMBL/GenBank/DDBJ databases">
        <title>Sequencing the genomes of 1000 actinobacteria strains.</title>
        <authorList>
            <person name="Klenk H.-P."/>
        </authorList>
    </citation>
    <scope>NUCLEOTIDE SEQUENCE [LARGE SCALE GENOMIC DNA]</scope>
    <source>
        <strain evidence="1 2">DSM 43023</strain>
    </source>
</reference>
<organism evidence="1 2">
    <name type="scientific">Streptosporangium album</name>
    <dbReference type="NCBI Taxonomy" id="47479"/>
    <lineage>
        <taxon>Bacteria</taxon>
        <taxon>Bacillati</taxon>
        <taxon>Actinomycetota</taxon>
        <taxon>Actinomycetes</taxon>
        <taxon>Streptosporangiales</taxon>
        <taxon>Streptosporangiaceae</taxon>
        <taxon>Streptosporangium</taxon>
    </lineage>
</organism>
<evidence type="ECO:0000313" key="2">
    <source>
        <dbReference type="Proteomes" id="UP000534286"/>
    </source>
</evidence>
<dbReference type="InterPro" id="IPR014756">
    <property type="entry name" value="Ig_E-set"/>
</dbReference>
<name>A0A7W7RYD7_9ACTN</name>
<dbReference type="Gene3D" id="2.60.40.650">
    <property type="match status" value="1"/>
</dbReference>
<proteinExistence type="predicted"/>
<dbReference type="RefSeq" id="WP_281391040.1">
    <property type="nucleotide sequence ID" value="NZ_BAABEK010000109.1"/>
</dbReference>
<protein>
    <submittedName>
        <fullName evidence="1">Uncharacterized protein</fullName>
    </submittedName>
</protein>
<keyword evidence="2" id="KW-1185">Reference proteome</keyword>
<gene>
    <name evidence="1" type="ORF">FHR32_004916</name>
</gene>
<dbReference type="AlphaFoldDB" id="A0A7W7RYD7"/>
<accession>A0A7W7RYD7</accession>